<dbReference type="Proteomes" id="UP000704529">
    <property type="component" value="Unassembled WGS sequence"/>
</dbReference>
<evidence type="ECO:0000256" key="1">
    <source>
        <dbReference type="ARBA" id="ARBA00000681"/>
    </source>
</evidence>
<dbReference type="InterPro" id="IPR017853">
    <property type="entry name" value="GH"/>
</dbReference>
<accession>A0AA41DF69</accession>
<evidence type="ECO:0000313" key="14">
    <source>
        <dbReference type="Proteomes" id="UP000704529"/>
    </source>
</evidence>
<sequence length="361" mass="39557">MAGWTRRGILAGGGAAAMTFGLRASAADDVALRSLGRGIRFGAAIDPEDLKDPAMRRLFQRHCSSLTPRNALKWTGTEKQPGVIQFDDADKIADFAREIGAGLYGHTLVWYRVPAWVDAITSADELRAAMNRHIDATVGHFAGRAYAWDVVNEVMDYDAAQWRPSAFYRLLGKDHVREAFERAHRADPKAILVINETHLEKAGANYDARRAMMLDLLRELRGAGVPVHAIGLQAHFRPGFDQLDAPALTAFLREVGKLGMGAYITEMDGSCRFAHRLPPTATQGDIYGQVFADMVRTVAATGTLRGVTTWGLREKFSKAEARQGHGCRARALLYDEDLTPLPALDALAGALRETGSSRSKR</sequence>
<dbReference type="EMBL" id="JACHNX010000018">
    <property type="protein sequence ID" value="MBB4611049.1"/>
    <property type="molecule type" value="Genomic_DNA"/>
</dbReference>
<organism evidence="12 14">
    <name type="scientific">Sphingomonas yabuuchiae</name>
    <dbReference type="NCBI Taxonomy" id="172044"/>
    <lineage>
        <taxon>Bacteria</taxon>
        <taxon>Pseudomonadati</taxon>
        <taxon>Pseudomonadota</taxon>
        <taxon>Alphaproteobacteria</taxon>
        <taxon>Sphingomonadales</taxon>
        <taxon>Sphingomonadaceae</taxon>
        <taxon>Sphingomonas</taxon>
    </lineage>
</organism>
<dbReference type="SMART" id="SM00633">
    <property type="entry name" value="Glyco_10"/>
    <property type="match status" value="1"/>
</dbReference>
<name>A0AA41DF69_9SPHN</name>
<feature type="domain" description="GH10" evidence="10">
    <location>
        <begin position="26"/>
        <end position="350"/>
    </location>
</feature>
<dbReference type="InterPro" id="IPR044846">
    <property type="entry name" value="GH10"/>
</dbReference>
<evidence type="ECO:0000256" key="9">
    <source>
        <dbReference type="RuleBase" id="RU361174"/>
    </source>
</evidence>
<dbReference type="PANTHER" id="PTHR31490:SF88">
    <property type="entry name" value="BETA-XYLANASE"/>
    <property type="match status" value="1"/>
</dbReference>
<keyword evidence="8 9" id="KW-0624">Polysaccharide degradation</keyword>
<comment type="similarity">
    <text evidence="2 9">Belongs to the glycosyl hydrolase 10 (cellulase F) family.</text>
</comment>
<protein>
    <recommendedName>
        <fullName evidence="9">Beta-xylanase</fullName>
        <ecNumber evidence="9">3.2.1.8</ecNumber>
    </recommendedName>
</protein>
<evidence type="ECO:0000256" key="7">
    <source>
        <dbReference type="ARBA" id="ARBA00023295"/>
    </source>
</evidence>
<evidence type="ECO:0000256" key="8">
    <source>
        <dbReference type="ARBA" id="ARBA00023326"/>
    </source>
</evidence>
<evidence type="ECO:0000256" key="2">
    <source>
        <dbReference type="ARBA" id="ARBA00007495"/>
    </source>
</evidence>
<keyword evidence="6 9" id="KW-0119">Carbohydrate metabolism</keyword>
<dbReference type="SUPFAM" id="SSF51445">
    <property type="entry name" value="(Trans)glycosidases"/>
    <property type="match status" value="1"/>
</dbReference>
<evidence type="ECO:0000256" key="5">
    <source>
        <dbReference type="ARBA" id="ARBA00022801"/>
    </source>
</evidence>
<evidence type="ECO:0000259" key="10">
    <source>
        <dbReference type="PROSITE" id="PS51760"/>
    </source>
</evidence>
<dbReference type="PRINTS" id="PR00134">
    <property type="entry name" value="GLHYDRLASE10"/>
</dbReference>
<dbReference type="PANTHER" id="PTHR31490">
    <property type="entry name" value="GLYCOSYL HYDROLASE"/>
    <property type="match status" value="1"/>
</dbReference>
<evidence type="ECO:0000313" key="13">
    <source>
        <dbReference type="Proteomes" id="UP000584663"/>
    </source>
</evidence>
<gene>
    <name evidence="11" type="ORF">GGQ89_003289</name>
    <name evidence="12" type="ORF">JYA60_08505</name>
</gene>
<keyword evidence="5 9" id="KW-0378">Hydrolase</keyword>
<evidence type="ECO:0000313" key="12">
    <source>
        <dbReference type="EMBL" id="MBN3558265.1"/>
    </source>
</evidence>
<proteinExistence type="inferred from homology"/>
<dbReference type="Proteomes" id="UP000584663">
    <property type="component" value="Unassembled WGS sequence"/>
</dbReference>
<keyword evidence="3" id="KW-0858">Xylan degradation</keyword>
<comment type="caution">
    <text evidence="12">The sequence shown here is derived from an EMBL/GenBank/DDBJ whole genome shotgun (WGS) entry which is preliminary data.</text>
</comment>
<evidence type="ECO:0000256" key="3">
    <source>
        <dbReference type="ARBA" id="ARBA00022651"/>
    </source>
</evidence>
<dbReference type="InterPro" id="IPR001000">
    <property type="entry name" value="GH10_dom"/>
</dbReference>
<dbReference type="GO" id="GO:0031176">
    <property type="term" value="F:endo-1,4-beta-xylanase activity"/>
    <property type="evidence" value="ECO:0007669"/>
    <property type="project" value="UniProtKB-EC"/>
</dbReference>
<keyword evidence="7 9" id="KW-0326">Glycosidase</keyword>
<dbReference type="EC" id="3.2.1.8" evidence="9"/>
<evidence type="ECO:0000313" key="11">
    <source>
        <dbReference type="EMBL" id="MBB4611049.1"/>
    </source>
</evidence>
<dbReference type="Gene3D" id="3.20.20.80">
    <property type="entry name" value="Glycosidases"/>
    <property type="match status" value="1"/>
</dbReference>
<dbReference type="GO" id="GO:0045493">
    <property type="term" value="P:xylan catabolic process"/>
    <property type="evidence" value="ECO:0007669"/>
    <property type="project" value="UniProtKB-KW"/>
</dbReference>
<dbReference type="Pfam" id="PF00331">
    <property type="entry name" value="Glyco_hydro_10"/>
    <property type="match status" value="1"/>
</dbReference>
<dbReference type="AlphaFoldDB" id="A0AA41DF69"/>
<keyword evidence="4" id="KW-0732">Signal</keyword>
<reference evidence="11 13" key="1">
    <citation type="submission" date="2020-08" db="EMBL/GenBank/DDBJ databases">
        <title>Genomic Encyclopedia of Type Strains, Phase IV (KMG-IV): sequencing the most valuable type-strain genomes for metagenomic binning, comparative biology and taxonomic classification.</title>
        <authorList>
            <person name="Goeker M."/>
        </authorList>
    </citation>
    <scope>NUCLEOTIDE SEQUENCE [LARGE SCALE GENOMIC DNA]</scope>
    <source>
        <strain evidence="11 13">DSM 14562</strain>
    </source>
</reference>
<evidence type="ECO:0000256" key="6">
    <source>
        <dbReference type="ARBA" id="ARBA00023277"/>
    </source>
</evidence>
<evidence type="ECO:0000256" key="4">
    <source>
        <dbReference type="ARBA" id="ARBA00022729"/>
    </source>
</evidence>
<dbReference type="PROSITE" id="PS51760">
    <property type="entry name" value="GH10_2"/>
    <property type="match status" value="1"/>
</dbReference>
<comment type="catalytic activity">
    <reaction evidence="1 9">
        <text>Endohydrolysis of (1-&gt;4)-beta-D-xylosidic linkages in xylans.</text>
        <dbReference type="EC" id="3.2.1.8"/>
    </reaction>
</comment>
<dbReference type="RefSeq" id="WP_184106444.1">
    <property type="nucleotide sequence ID" value="NZ_JACHNX010000018.1"/>
</dbReference>
<dbReference type="EMBL" id="JAFHKU010000126">
    <property type="protein sequence ID" value="MBN3558265.1"/>
    <property type="molecule type" value="Genomic_DNA"/>
</dbReference>
<keyword evidence="13" id="KW-1185">Reference proteome</keyword>
<reference evidence="12" key="2">
    <citation type="submission" date="2021-01" db="EMBL/GenBank/DDBJ databases">
        <title>Genome Sequencing of Type Strains.</title>
        <authorList>
            <person name="Lemaire J.F."/>
            <person name="Inderbitzin P."/>
            <person name="Collins S.B."/>
            <person name="Wespe N."/>
            <person name="Knight-Connoni V."/>
        </authorList>
    </citation>
    <scope>NUCLEOTIDE SEQUENCE</scope>
    <source>
        <strain evidence="12">DSM 14562</strain>
    </source>
</reference>